<comment type="catalytic activity">
    <reaction evidence="8">
        <text>L-lysyl-L-alanine(out) = L-lysyl-L-alanine(in)</text>
        <dbReference type="Rhea" id="RHEA:79399"/>
        <dbReference type="ChEBI" id="CHEBI:229954"/>
    </reaction>
</comment>
<comment type="catalytic activity">
    <reaction evidence="19">
        <text>L-alanyl-L-lysine(out) = L-alanyl-L-lysine(in)</text>
        <dbReference type="Rhea" id="RHEA:79415"/>
        <dbReference type="ChEBI" id="CHEBI:192470"/>
    </reaction>
</comment>
<comment type="catalytic activity">
    <reaction evidence="17">
        <text>L-arginyl-glycine(out) = L-arginyl-glycine(in)</text>
        <dbReference type="Rhea" id="RHEA:79391"/>
        <dbReference type="ChEBI" id="CHEBI:229955"/>
    </reaction>
</comment>
<comment type="function">
    <text evidence="23">Lysosomal dipeptide uniporter that selectively exports lysine, arginine or histidine-containing dipeptides with a net positive charge from the lysosome lumen into the cytosol. Could play a role in a specific type of protein O-glycosylation indirectly regulating macrophages migration and tissue invasion. Also essential for liver homeostasis.</text>
</comment>
<keyword evidence="4 25" id="KW-0812">Transmembrane</keyword>
<evidence type="ECO:0000256" key="2">
    <source>
        <dbReference type="ARBA" id="ARBA00008335"/>
    </source>
</evidence>
<feature type="transmembrane region" description="Helical" evidence="25">
    <location>
        <begin position="479"/>
        <end position="498"/>
    </location>
</feature>
<comment type="catalytic activity">
    <reaction evidence="11">
        <text>L-alpha-aminoacyl-L-histidine(out) = L-alpha-aminoacyl-L-histidine(in)</text>
        <dbReference type="Rhea" id="RHEA:79375"/>
        <dbReference type="ChEBI" id="CHEBI:229967"/>
    </reaction>
</comment>
<dbReference type="Pfam" id="PF07690">
    <property type="entry name" value="MFS_1"/>
    <property type="match status" value="1"/>
</dbReference>
<feature type="transmembrane region" description="Helical" evidence="25">
    <location>
        <begin position="131"/>
        <end position="156"/>
    </location>
</feature>
<evidence type="ECO:0000256" key="21">
    <source>
        <dbReference type="ARBA" id="ARBA00044985"/>
    </source>
</evidence>
<evidence type="ECO:0000256" key="9">
    <source>
        <dbReference type="ARBA" id="ARBA00044878"/>
    </source>
</evidence>
<evidence type="ECO:0000256" key="5">
    <source>
        <dbReference type="ARBA" id="ARBA00022989"/>
    </source>
</evidence>
<comment type="catalytic activity">
    <reaction evidence="9">
        <text>L-histidyl-glycine(out) = L-histidyl-glycine(in)</text>
        <dbReference type="Rhea" id="RHEA:79395"/>
        <dbReference type="ChEBI" id="CHEBI:229957"/>
    </reaction>
</comment>
<proteinExistence type="inferred from homology"/>
<dbReference type="InterPro" id="IPR011701">
    <property type="entry name" value="MFS"/>
</dbReference>
<evidence type="ECO:0000313" key="26">
    <source>
        <dbReference type="EMBL" id="UTX44222.1"/>
    </source>
</evidence>
<feature type="transmembrane region" description="Helical" evidence="25">
    <location>
        <begin position="322"/>
        <end position="342"/>
    </location>
</feature>
<dbReference type="SUPFAM" id="SSF103473">
    <property type="entry name" value="MFS general substrate transporter"/>
    <property type="match status" value="1"/>
</dbReference>
<comment type="catalytic activity">
    <reaction evidence="14">
        <text>L-aspartyl-L-lysine(out) = L-aspartyl-L-lysine(in)</text>
        <dbReference type="Rhea" id="RHEA:79411"/>
        <dbReference type="ChEBI" id="CHEBI:229953"/>
    </reaction>
</comment>
<feature type="transmembrane region" description="Helical" evidence="25">
    <location>
        <begin position="362"/>
        <end position="381"/>
    </location>
</feature>
<evidence type="ECO:0000256" key="18">
    <source>
        <dbReference type="ARBA" id="ARBA00044912"/>
    </source>
</evidence>
<evidence type="ECO:0000256" key="12">
    <source>
        <dbReference type="ARBA" id="ARBA00044891"/>
    </source>
</evidence>
<evidence type="ECO:0000256" key="1">
    <source>
        <dbReference type="ARBA" id="ARBA00004155"/>
    </source>
</evidence>
<evidence type="ECO:0000256" key="8">
    <source>
        <dbReference type="ARBA" id="ARBA00044876"/>
    </source>
</evidence>
<evidence type="ECO:0000256" key="17">
    <source>
        <dbReference type="ARBA" id="ARBA00044903"/>
    </source>
</evidence>
<feature type="transmembrane region" description="Helical" evidence="25">
    <location>
        <begin position="45"/>
        <end position="66"/>
    </location>
</feature>
<dbReference type="PANTHER" id="PTHR23512:SF3">
    <property type="entry name" value="MAJOR FACILITATOR SUPERFAMILY DOMAIN-CONTAINING PROTEIN 1"/>
    <property type="match status" value="1"/>
</dbReference>
<evidence type="ECO:0000256" key="4">
    <source>
        <dbReference type="ARBA" id="ARBA00022692"/>
    </source>
</evidence>
<comment type="catalytic activity">
    <reaction evidence="13">
        <text>L-alpha-aminoacyl-L-lysine(out) = L-alpha-aminoacyl-L-lysine(in)</text>
        <dbReference type="Rhea" id="RHEA:79383"/>
        <dbReference type="ChEBI" id="CHEBI:229966"/>
    </reaction>
</comment>
<evidence type="ECO:0000256" key="7">
    <source>
        <dbReference type="ARBA" id="ARBA00023228"/>
    </source>
</evidence>
<evidence type="ECO:0000256" key="11">
    <source>
        <dbReference type="ARBA" id="ARBA00044884"/>
    </source>
</evidence>
<keyword evidence="7" id="KW-0458">Lysosome</keyword>
<comment type="subcellular location">
    <subcellularLocation>
        <location evidence="1">Lysosome membrane</location>
        <topology evidence="1">Multi-pass membrane protein</topology>
    </subcellularLocation>
</comment>
<dbReference type="PANTHER" id="PTHR23512">
    <property type="entry name" value="MAJOR FACILITATOR SUPERFAMILY DOMAIN-CONTAINING PROTEIN 1"/>
    <property type="match status" value="1"/>
</dbReference>
<evidence type="ECO:0000256" key="20">
    <source>
        <dbReference type="ARBA" id="ARBA00044924"/>
    </source>
</evidence>
<dbReference type="InterPro" id="IPR036259">
    <property type="entry name" value="MFS_trans_sf"/>
</dbReference>
<comment type="catalytic activity">
    <reaction evidence="20">
        <text>L-lysyl-glycine(out) = L-lysyl-glycine(in)</text>
        <dbReference type="Rhea" id="RHEA:79407"/>
        <dbReference type="ChEBI" id="CHEBI:191202"/>
    </reaction>
</comment>
<dbReference type="EMBL" id="CP075156">
    <property type="protein sequence ID" value="UTX44222.1"/>
    <property type="molecule type" value="Genomic_DNA"/>
</dbReference>
<keyword evidence="6 25" id="KW-0472">Membrane</keyword>
<evidence type="ECO:0000256" key="25">
    <source>
        <dbReference type="SAM" id="Phobius"/>
    </source>
</evidence>
<dbReference type="AlphaFoldDB" id="A0A9Q9CBK6"/>
<evidence type="ECO:0000313" key="27">
    <source>
        <dbReference type="Proteomes" id="UP001059546"/>
    </source>
</evidence>
<dbReference type="Proteomes" id="UP001059546">
    <property type="component" value="Chromosome X"/>
</dbReference>
<evidence type="ECO:0000256" key="23">
    <source>
        <dbReference type="ARBA" id="ARBA00045709"/>
    </source>
</evidence>
<evidence type="ECO:0000256" key="19">
    <source>
        <dbReference type="ARBA" id="ARBA00044919"/>
    </source>
</evidence>
<feature type="transmembrane region" description="Helical" evidence="25">
    <location>
        <begin position="7"/>
        <end position="25"/>
    </location>
</feature>
<feature type="transmembrane region" description="Helical" evidence="25">
    <location>
        <begin position="162"/>
        <end position="181"/>
    </location>
</feature>
<feature type="transmembrane region" description="Helical" evidence="25">
    <location>
        <begin position="413"/>
        <end position="433"/>
    </location>
</feature>
<comment type="catalytic activity">
    <reaction evidence="12">
        <text>L-lysyl-L-alpha-amino acid(out) = L-lysyl-L-alpha-amino acid(in)</text>
        <dbReference type="Rhea" id="RHEA:79387"/>
        <dbReference type="ChEBI" id="CHEBI:229965"/>
    </reaction>
</comment>
<name>A0A9Q9CBK6_ENCHE</name>
<reference evidence="26" key="1">
    <citation type="submission" date="2021-05" db="EMBL/GenBank/DDBJ databases">
        <title>Encephalitozoon hellem ATCC 50604 Complete Genome.</title>
        <authorList>
            <person name="Mascarenhas dos Santos A.C."/>
            <person name="Julian A.T."/>
            <person name="Pombert J.-F."/>
        </authorList>
    </citation>
    <scope>NUCLEOTIDE SEQUENCE</scope>
    <source>
        <strain evidence="26">ATCC 50604</strain>
    </source>
</reference>
<gene>
    <name evidence="26" type="ORF">GPU96_10g20140</name>
</gene>
<accession>A0A9Q9CBK6</accession>
<comment type="catalytic activity">
    <reaction evidence="10">
        <text>L-alpha-aminoacyl-L-arginine(out) = L-alpha-aminoacyl-L-arginine(in)</text>
        <dbReference type="Rhea" id="RHEA:79367"/>
        <dbReference type="ChEBI" id="CHEBI:229968"/>
    </reaction>
</comment>
<evidence type="ECO:0000256" key="10">
    <source>
        <dbReference type="ARBA" id="ARBA00044881"/>
    </source>
</evidence>
<evidence type="ECO:0000256" key="14">
    <source>
        <dbReference type="ARBA" id="ARBA00044898"/>
    </source>
</evidence>
<comment type="catalytic activity">
    <reaction evidence="18">
        <text>L-histidyl-L-alpha-amino acid(out) = L-histidyl-L-alpha-amino acid(in)</text>
        <dbReference type="Rhea" id="RHEA:79379"/>
        <dbReference type="ChEBI" id="CHEBI:229964"/>
    </reaction>
</comment>
<dbReference type="InterPro" id="IPR052187">
    <property type="entry name" value="MFSD1"/>
</dbReference>
<evidence type="ECO:0000256" key="16">
    <source>
        <dbReference type="ARBA" id="ARBA00044900"/>
    </source>
</evidence>
<dbReference type="Gene3D" id="1.20.1250.20">
    <property type="entry name" value="MFS general substrate transporter like domains"/>
    <property type="match status" value="2"/>
</dbReference>
<feature type="transmembrane region" description="Helical" evidence="25">
    <location>
        <begin position="445"/>
        <end position="467"/>
    </location>
</feature>
<comment type="similarity">
    <text evidence="2">Belongs to the major facilitator superfamily.</text>
</comment>
<feature type="transmembrane region" description="Helical" evidence="25">
    <location>
        <begin position="99"/>
        <end position="119"/>
    </location>
</feature>
<comment type="catalytic activity">
    <reaction evidence="16">
        <text>L-lysyl-L-lysine(out) = L-lysyl-L-lysine(in)</text>
        <dbReference type="Rhea" id="RHEA:79403"/>
        <dbReference type="ChEBI" id="CHEBI:229956"/>
    </reaction>
</comment>
<comment type="catalytic activity">
    <reaction evidence="15">
        <text>L-arginyl-L-alpha-amino acid(out) = L-arginyl-L-alpha-amino acid(in)</text>
        <dbReference type="Rhea" id="RHEA:79371"/>
        <dbReference type="ChEBI" id="CHEBI:84315"/>
    </reaction>
</comment>
<feature type="transmembrane region" description="Helical" evidence="25">
    <location>
        <begin position="388"/>
        <end position="407"/>
    </location>
</feature>
<protein>
    <recommendedName>
        <fullName evidence="21">Lysosomal dipeptide transporter MFSD1</fullName>
    </recommendedName>
    <alternativeName>
        <fullName evidence="22">Major facilitator superfamily domain-containing protein 1</fullName>
    </alternativeName>
</protein>
<evidence type="ECO:0000256" key="6">
    <source>
        <dbReference type="ARBA" id="ARBA00023136"/>
    </source>
</evidence>
<evidence type="ECO:0000256" key="24">
    <source>
        <dbReference type="ARBA" id="ARBA00046376"/>
    </source>
</evidence>
<sequence length="515" mass="57065">MKERHRVLLLSGLILFSFYFVYDIPSALSHHLSFGSDSGIEYKITLLYSVYSLPNIIVPIFFGWITHVKKSTLAKLLCTFVFLGHLIFTAGVWSRSFKIMLIGRFLFGVGGESFAVIQNKLISYEFKGKELGFAMGIFSCIARLGTVANFLFTPFLADTVGRMFPCVIGIFLTLLGLWVCFRINSSERSHKILKQKLIDLQKEGFGGEAQDRRANPGEGFLNDPGSAAFSEAIGPTPKSTSNALNIPESPFFHDYSESKPKELPQEDPILFDSPFSPWKGDSKESTTVKSRLEKAKPKVLFEESGMLFYEPRLEGKNTHHSAFYILVGMSFLFALIWSPFYTVAPMLFQKRYGLSAVSSGNILATIEGTSLVLITFTSAIADAYGFKLWLIMAGCILFLIGHSGIFFNFLSPYASATLLGFSGPLIACYWPCIPSLVSEESLGTGFATIYCILNLAFTFSPVVVAFLATGDDSYDNVEAYILVIGTLALILVGFLFYLNKKQSLGLNRKTLMEAD</sequence>
<evidence type="ECO:0000256" key="15">
    <source>
        <dbReference type="ARBA" id="ARBA00044899"/>
    </source>
</evidence>
<keyword evidence="3" id="KW-0813">Transport</keyword>
<dbReference type="GO" id="GO:0022857">
    <property type="term" value="F:transmembrane transporter activity"/>
    <property type="evidence" value="ECO:0007669"/>
    <property type="project" value="InterPro"/>
</dbReference>
<feature type="transmembrane region" description="Helical" evidence="25">
    <location>
        <begin position="73"/>
        <end position="93"/>
    </location>
</feature>
<evidence type="ECO:0000256" key="22">
    <source>
        <dbReference type="ARBA" id="ARBA00045018"/>
    </source>
</evidence>
<evidence type="ECO:0000256" key="3">
    <source>
        <dbReference type="ARBA" id="ARBA00022448"/>
    </source>
</evidence>
<keyword evidence="5 25" id="KW-1133">Transmembrane helix</keyword>
<comment type="subunit">
    <text evidence="24">Homodimer. Interacts with lysosomal protein GLMP (via lumenal domain); the interaction starts while both proteins are still in the endoplasmic reticulum and is required for stabilization of MFSD1 in lysosomes but has no direct effect on its targeting to lysosomes or transporter activity.</text>
</comment>
<evidence type="ECO:0000256" key="13">
    <source>
        <dbReference type="ARBA" id="ARBA00044893"/>
    </source>
</evidence>
<organism evidence="26 27">
    <name type="scientific">Encephalitozoon hellem</name>
    <name type="common">Microsporidian parasite</name>
    <dbReference type="NCBI Taxonomy" id="27973"/>
    <lineage>
        <taxon>Eukaryota</taxon>
        <taxon>Fungi</taxon>
        <taxon>Fungi incertae sedis</taxon>
        <taxon>Microsporidia</taxon>
        <taxon>Unikaryonidae</taxon>
        <taxon>Encephalitozoon</taxon>
    </lineage>
</organism>